<evidence type="ECO:0000313" key="3">
    <source>
        <dbReference type="Proteomes" id="UP001294444"/>
    </source>
</evidence>
<gene>
    <name evidence="2" type="ORF">MEPE_03297</name>
</gene>
<name>A0AAJ4XLZ3_9BASI</name>
<dbReference type="AlphaFoldDB" id="A0AAJ4XLZ3"/>
<comment type="caution">
    <text evidence="2">The sequence shown here is derived from an EMBL/GenBank/DDBJ whole genome shotgun (WGS) entry which is preliminary data.</text>
</comment>
<protein>
    <submittedName>
        <fullName evidence="2">Uncharacterized protein</fullName>
    </submittedName>
</protein>
<evidence type="ECO:0000313" key="2">
    <source>
        <dbReference type="EMBL" id="SNX84588.1"/>
    </source>
</evidence>
<dbReference type="Proteomes" id="UP001294444">
    <property type="component" value="Unassembled WGS sequence"/>
</dbReference>
<proteinExistence type="predicted"/>
<organism evidence="2 3">
    <name type="scientific">Melanopsichium pennsylvanicum</name>
    <dbReference type="NCBI Taxonomy" id="63383"/>
    <lineage>
        <taxon>Eukaryota</taxon>
        <taxon>Fungi</taxon>
        <taxon>Dikarya</taxon>
        <taxon>Basidiomycota</taxon>
        <taxon>Ustilaginomycotina</taxon>
        <taxon>Ustilaginomycetes</taxon>
        <taxon>Ustilaginales</taxon>
        <taxon>Ustilaginaceae</taxon>
        <taxon>Melanopsichium</taxon>
    </lineage>
</organism>
<sequence length="129" mass="14473">MAKEMIQADVKRNKLAREHKLERETRALCFGLVELWSNGSMVDKGVAVRAMMLIDGSEIEKEGSGSMSRRDEVNDDDDDDVQDDNDQEEVDIGVMCTSLLLQLCAGYRSDTSLNSVKSKKAHTLYRLCV</sequence>
<feature type="region of interest" description="Disordered" evidence="1">
    <location>
        <begin position="59"/>
        <end position="87"/>
    </location>
</feature>
<accession>A0AAJ4XLZ3</accession>
<keyword evidence="3" id="KW-1185">Reference proteome</keyword>
<dbReference type="EMBL" id="OAPG01000007">
    <property type="protein sequence ID" value="SNX84588.1"/>
    <property type="molecule type" value="Genomic_DNA"/>
</dbReference>
<reference evidence="2" key="1">
    <citation type="submission" date="2023-10" db="EMBL/GenBank/DDBJ databases">
        <authorList>
            <person name="Guldener U."/>
        </authorList>
    </citation>
    <scope>NUCLEOTIDE SEQUENCE</scope>
    <source>
        <strain evidence="2">Mp4</strain>
    </source>
</reference>
<feature type="compositionally biased region" description="Basic and acidic residues" evidence="1">
    <location>
        <begin position="59"/>
        <end position="72"/>
    </location>
</feature>
<evidence type="ECO:0000256" key="1">
    <source>
        <dbReference type="SAM" id="MobiDB-lite"/>
    </source>
</evidence>
<feature type="compositionally biased region" description="Acidic residues" evidence="1">
    <location>
        <begin position="73"/>
        <end position="87"/>
    </location>
</feature>